<dbReference type="PANTHER" id="PTHR42776">
    <property type="entry name" value="SERINE PEPTIDASE S9 FAMILY MEMBER"/>
    <property type="match status" value="1"/>
</dbReference>
<evidence type="ECO:0000313" key="4">
    <source>
        <dbReference type="EMBL" id="KAL1269143.1"/>
    </source>
</evidence>
<feature type="domain" description="Acylamino-acid-releasing enzyme N-terminal" evidence="3">
    <location>
        <begin position="5"/>
        <end position="97"/>
    </location>
</feature>
<evidence type="ECO:0000313" key="5">
    <source>
        <dbReference type="Proteomes" id="UP001558613"/>
    </source>
</evidence>
<reference evidence="4 5" key="1">
    <citation type="submission" date="2023-09" db="EMBL/GenBank/DDBJ databases">
        <authorList>
            <person name="Wang M."/>
        </authorList>
    </citation>
    <scope>NUCLEOTIDE SEQUENCE [LARGE SCALE GENOMIC DNA]</scope>
    <source>
        <strain evidence="4">GT-2023</strain>
        <tissue evidence="4">Liver</tissue>
    </source>
</reference>
<comment type="similarity">
    <text evidence="1">Belongs to the peptidase S9C family.</text>
</comment>
<dbReference type="Pfam" id="PF19283">
    <property type="entry name" value="APEH_N"/>
    <property type="match status" value="1"/>
</dbReference>
<dbReference type="InterPro" id="IPR029058">
    <property type="entry name" value="AB_hydrolase_fold"/>
</dbReference>
<sequence length="239" mass="26539">MLSPRCWSADSQRVLISCPQRCRKDLLVVDTSTGEVTSLTSQSEEGSWSLLNIHRDLMVVSCSSPNCPPDLRVGFLPAKGSESKMSWVTLEETQPQADISWQTLNFSPPPEEDNRQYPGLDFNAILLKPTEVTTGGKLPLIVMPHGGPHSVLVSEWYLSTAVLCKMGFSILLGELQCILGLPAWSGSVVFGSWFPVFLQISLHLLRFSADQLSIASLRYLPVYVVTFLHRLLCFPACWL</sequence>
<accession>A0ABR3MWX1</accession>
<evidence type="ECO:0000256" key="1">
    <source>
        <dbReference type="ARBA" id="ARBA00010040"/>
    </source>
</evidence>
<protein>
    <recommendedName>
        <fullName evidence="3">Acylamino-acid-releasing enzyme N-terminal domain-containing protein</fullName>
    </recommendedName>
</protein>
<comment type="caution">
    <text evidence="4">The sequence shown here is derived from an EMBL/GenBank/DDBJ whole genome shotgun (WGS) entry which is preliminary data.</text>
</comment>
<dbReference type="EMBL" id="JAYMGO010000008">
    <property type="protein sequence ID" value="KAL1269143.1"/>
    <property type="molecule type" value="Genomic_DNA"/>
</dbReference>
<name>A0ABR3MWX1_9TELE</name>
<gene>
    <name evidence="4" type="ORF">QQF64_031432</name>
</gene>
<organism evidence="4 5">
    <name type="scientific">Cirrhinus molitorella</name>
    <name type="common">mud carp</name>
    <dbReference type="NCBI Taxonomy" id="172907"/>
    <lineage>
        <taxon>Eukaryota</taxon>
        <taxon>Metazoa</taxon>
        <taxon>Chordata</taxon>
        <taxon>Craniata</taxon>
        <taxon>Vertebrata</taxon>
        <taxon>Euteleostomi</taxon>
        <taxon>Actinopterygii</taxon>
        <taxon>Neopterygii</taxon>
        <taxon>Teleostei</taxon>
        <taxon>Ostariophysi</taxon>
        <taxon>Cypriniformes</taxon>
        <taxon>Cyprinidae</taxon>
        <taxon>Labeoninae</taxon>
        <taxon>Labeonini</taxon>
        <taxon>Cirrhinus</taxon>
    </lineage>
</organism>
<evidence type="ECO:0000256" key="2">
    <source>
        <dbReference type="ARBA" id="ARBA00022801"/>
    </source>
</evidence>
<dbReference type="SUPFAM" id="SSF53474">
    <property type="entry name" value="alpha/beta-Hydrolases"/>
    <property type="match status" value="1"/>
</dbReference>
<keyword evidence="2" id="KW-0378">Hydrolase</keyword>
<dbReference type="InterPro" id="IPR045550">
    <property type="entry name" value="AARE_N"/>
</dbReference>
<evidence type="ECO:0000259" key="3">
    <source>
        <dbReference type="Pfam" id="PF19283"/>
    </source>
</evidence>
<proteinExistence type="inferred from homology"/>
<dbReference type="Proteomes" id="UP001558613">
    <property type="component" value="Unassembled WGS sequence"/>
</dbReference>
<dbReference type="PANTHER" id="PTHR42776:SF16">
    <property type="entry name" value="ACYLAMINO-ACID-RELEASING ENZYME"/>
    <property type="match status" value="1"/>
</dbReference>
<dbReference type="Gene3D" id="3.40.50.1820">
    <property type="entry name" value="alpha/beta hydrolase"/>
    <property type="match status" value="1"/>
</dbReference>
<keyword evidence="5" id="KW-1185">Reference proteome</keyword>